<keyword evidence="3" id="KW-1185">Reference proteome</keyword>
<dbReference type="EMBL" id="KN817539">
    <property type="protein sequence ID" value="KJA24063.1"/>
    <property type="molecule type" value="Genomic_DNA"/>
</dbReference>
<dbReference type="Proteomes" id="UP000054270">
    <property type="component" value="Unassembled WGS sequence"/>
</dbReference>
<accession>A0A0D2MK48</accession>
<sequence>MPRAQGLPRPHSGVRAIAEHARKAPLARRGVPPILPRPEPAPPRRDRHRSAPSAVTKPTWPRGLRLCIVYVKLRENYQYVNSVHMPRAPPLAALRMRLSAAPAPEGRQSLRETARPCALRGLRACHRRWHGWAVEQLNNIINAVSALMLSLQGPQTAASAIDEQGHIP</sequence>
<dbReference type="AlphaFoldDB" id="A0A0D2MK48"/>
<organism evidence="2 3">
    <name type="scientific">Hypholoma sublateritium (strain FD-334 SS-4)</name>
    <dbReference type="NCBI Taxonomy" id="945553"/>
    <lineage>
        <taxon>Eukaryota</taxon>
        <taxon>Fungi</taxon>
        <taxon>Dikarya</taxon>
        <taxon>Basidiomycota</taxon>
        <taxon>Agaricomycotina</taxon>
        <taxon>Agaricomycetes</taxon>
        <taxon>Agaricomycetidae</taxon>
        <taxon>Agaricales</taxon>
        <taxon>Agaricineae</taxon>
        <taxon>Strophariaceae</taxon>
        <taxon>Hypholoma</taxon>
    </lineage>
</organism>
<gene>
    <name evidence="2" type="ORF">HYPSUDRAFT_214808</name>
</gene>
<evidence type="ECO:0000256" key="1">
    <source>
        <dbReference type="SAM" id="MobiDB-lite"/>
    </source>
</evidence>
<protein>
    <submittedName>
        <fullName evidence="2">Uncharacterized protein</fullName>
    </submittedName>
</protein>
<feature type="region of interest" description="Disordered" evidence="1">
    <location>
        <begin position="20"/>
        <end position="56"/>
    </location>
</feature>
<evidence type="ECO:0000313" key="3">
    <source>
        <dbReference type="Proteomes" id="UP000054270"/>
    </source>
</evidence>
<reference evidence="3" key="1">
    <citation type="submission" date="2014-04" db="EMBL/GenBank/DDBJ databases">
        <title>Evolutionary Origins and Diversification of the Mycorrhizal Mutualists.</title>
        <authorList>
            <consortium name="DOE Joint Genome Institute"/>
            <consortium name="Mycorrhizal Genomics Consortium"/>
            <person name="Kohler A."/>
            <person name="Kuo A."/>
            <person name="Nagy L.G."/>
            <person name="Floudas D."/>
            <person name="Copeland A."/>
            <person name="Barry K.W."/>
            <person name="Cichocki N."/>
            <person name="Veneault-Fourrey C."/>
            <person name="LaButti K."/>
            <person name="Lindquist E.A."/>
            <person name="Lipzen A."/>
            <person name="Lundell T."/>
            <person name="Morin E."/>
            <person name="Murat C."/>
            <person name="Riley R."/>
            <person name="Ohm R."/>
            <person name="Sun H."/>
            <person name="Tunlid A."/>
            <person name="Henrissat B."/>
            <person name="Grigoriev I.V."/>
            <person name="Hibbett D.S."/>
            <person name="Martin F."/>
        </authorList>
    </citation>
    <scope>NUCLEOTIDE SEQUENCE [LARGE SCALE GENOMIC DNA]</scope>
    <source>
        <strain evidence="3">FD-334 SS-4</strain>
    </source>
</reference>
<evidence type="ECO:0000313" key="2">
    <source>
        <dbReference type="EMBL" id="KJA24063.1"/>
    </source>
</evidence>
<name>A0A0D2MK48_HYPSF</name>
<proteinExistence type="predicted"/>